<accession>A0ABD5SEP5</accession>
<comment type="caution">
    <text evidence="1">The sequence shown here is derived from an EMBL/GenBank/DDBJ whole genome shotgun (WGS) entry which is preliminary data.</text>
</comment>
<sequence>MHQAVSTGWLVAGMFYTQLGLAQTIASEAPTEADWQSPAQLAYVLDELEQLSQLPAPPSAFSIDAWPDLYAYREPSTNEAPVASLELDSGLIQPHPAPKEFVPYRNPTNFFEHNLDSTRQLLADEDLWPTYVIPEDRKNWMDSTREYLHSSATGP</sequence>
<dbReference type="Proteomes" id="UP001596442">
    <property type="component" value="Unassembled WGS sequence"/>
</dbReference>
<evidence type="ECO:0000313" key="2">
    <source>
        <dbReference type="Proteomes" id="UP001596442"/>
    </source>
</evidence>
<gene>
    <name evidence="1" type="ORF">ACFQEU_18165</name>
</gene>
<organism evidence="1 2">
    <name type="scientific">Halorubrum tibetense</name>
    <dbReference type="NCBI Taxonomy" id="175631"/>
    <lineage>
        <taxon>Archaea</taxon>
        <taxon>Methanobacteriati</taxon>
        <taxon>Methanobacteriota</taxon>
        <taxon>Stenosarchaea group</taxon>
        <taxon>Halobacteria</taxon>
        <taxon>Halobacteriales</taxon>
        <taxon>Haloferacaceae</taxon>
        <taxon>Halorubrum</taxon>
    </lineage>
</organism>
<evidence type="ECO:0000313" key="1">
    <source>
        <dbReference type="EMBL" id="MFC6755379.1"/>
    </source>
</evidence>
<feature type="non-terminal residue" evidence="1">
    <location>
        <position position="155"/>
    </location>
</feature>
<reference evidence="1 2" key="1">
    <citation type="journal article" date="2019" name="Int. J. Syst. Evol. Microbiol.">
        <title>The Global Catalogue of Microorganisms (GCM) 10K type strain sequencing project: providing services to taxonomists for standard genome sequencing and annotation.</title>
        <authorList>
            <consortium name="The Broad Institute Genomics Platform"/>
            <consortium name="The Broad Institute Genome Sequencing Center for Infectious Disease"/>
            <person name="Wu L."/>
            <person name="Ma J."/>
        </authorList>
    </citation>
    <scope>NUCLEOTIDE SEQUENCE [LARGE SCALE GENOMIC DNA]</scope>
    <source>
        <strain evidence="1 2">CGMCC 1.3239</strain>
    </source>
</reference>
<name>A0ABD5SEP5_9EURY</name>
<protein>
    <submittedName>
        <fullName evidence="1">Uncharacterized protein</fullName>
    </submittedName>
</protein>
<dbReference type="AlphaFoldDB" id="A0ABD5SEP5"/>
<proteinExistence type="predicted"/>
<dbReference type="RefSeq" id="WP_379784438.1">
    <property type="nucleotide sequence ID" value="NZ_JBHSWW010000760.1"/>
</dbReference>
<keyword evidence="2" id="KW-1185">Reference proteome</keyword>
<dbReference type="EMBL" id="JBHSWW010000760">
    <property type="protein sequence ID" value="MFC6755379.1"/>
    <property type="molecule type" value="Genomic_DNA"/>
</dbReference>